<keyword evidence="7" id="KW-0406">Ion transport</keyword>
<dbReference type="InterPro" id="IPR007055">
    <property type="entry name" value="BON_dom"/>
</dbReference>
<dbReference type="Gene3D" id="3.30.70.100">
    <property type="match status" value="1"/>
</dbReference>
<comment type="similarity">
    <text evidence="2 7">Belongs to the MscS (TC 1.A.23) family.</text>
</comment>
<dbReference type="Pfam" id="PF04972">
    <property type="entry name" value="BON"/>
    <property type="match status" value="1"/>
</dbReference>
<evidence type="ECO:0000259" key="9">
    <source>
        <dbReference type="PROSITE" id="PS50914"/>
    </source>
</evidence>
<feature type="transmembrane region" description="Helical" evidence="7">
    <location>
        <begin position="156"/>
        <end position="174"/>
    </location>
</feature>
<protein>
    <recommendedName>
        <fullName evidence="7">Small-conductance mechanosensitive channel</fullName>
    </recommendedName>
</protein>
<feature type="domain" description="BON" evidence="9">
    <location>
        <begin position="27"/>
        <end position="93"/>
    </location>
</feature>
<dbReference type="Gene3D" id="3.30.1340.30">
    <property type="match status" value="1"/>
</dbReference>
<evidence type="ECO:0000256" key="7">
    <source>
        <dbReference type="RuleBase" id="RU369025"/>
    </source>
</evidence>
<dbReference type="PANTHER" id="PTHR30221">
    <property type="entry name" value="SMALL-CONDUCTANCE MECHANOSENSITIVE CHANNEL"/>
    <property type="match status" value="1"/>
</dbReference>
<comment type="caution">
    <text evidence="10">The sequence shown here is derived from an EMBL/GenBank/DDBJ whole genome shotgun (WGS) entry which is preliminary data.</text>
</comment>
<accession>A0ABU3VDM8</accession>
<name>A0ABU3VDM8_9RHOB</name>
<feature type="transmembrane region" description="Helical" evidence="7">
    <location>
        <begin position="113"/>
        <end position="136"/>
    </location>
</feature>
<dbReference type="SUPFAM" id="SSF82861">
    <property type="entry name" value="Mechanosensitive channel protein MscS (YggB), transmembrane region"/>
    <property type="match status" value="1"/>
</dbReference>
<comment type="subcellular location">
    <subcellularLocation>
        <location evidence="7">Cell inner membrane</location>
        <topology evidence="7">Multi-pass membrane protein</topology>
    </subcellularLocation>
    <subcellularLocation>
        <location evidence="1">Cell membrane</location>
        <topology evidence="1">Multi-pass membrane protein</topology>
    </subcellularLocation>
</comment>
<keyword evidence="11" id="KW-1185">Reference proteome</keyword>
<dbReference type="Gene3D" id="2.30.30.60">
    <property type="match status" value="1"/>
</dbReference>
<dbReference type="Proteomes" id="UP001255416">
    <property type="component" value="Unassembled WGS sequence"/>
</dbReference>
<evidence type="ECO:0000256" key="5">
    <source>
        <dbReference type="ARBA" id="ARBA00022989"/>
    </source>
</evidence>
<keyword evidence="5 7" id="KW-1133">Transmembrane helix</keyword>
<keyword evidence="6 7" id="KW-0472">Membrane</keyword>
<evidence type="ECO:0000313" key="11">
    <source>
        <dbReference type="Proteomes" id="UP001255416"/>
    </source>
</evidence>
<dbReference type="RefSeq" id="WP_316775873.1">
    <property type="nucleotide sequence ID" value="NZ_JASMWN010000006.1"/>
</dbReference>
<keyword evidence="3" id="KW-1003">Cell membrane</keyword>
<keyword evidence="7" id="KW-0407">Ion channel</keyword>
<dbReference type="EMBL" id="JASMWN010000006">
    <property type="protein sequence ID" value="MDU9004287.1"/>
    <property type="molecule type" value="Genomic_DNA"/>
</dbReference>
<evidence type="ECO:0000256" key="1">
    <source>
        <dbReference type="ARBA" id="ARBA00004651"/>
    </source>
</evidence>
<comment type="caution">
    <text evidence="7">Lacks conserved residue(s) required for the propagation of feature annotation.</text>
</comment>
<comment type="subunit">
    <text evidence="7">Homoheptamer.</text>
</comment>
<evidence type="ECO:0000313" key="10">
    <source>
        <dbReference type="EMBL" id="MDU9004287.1"/>
    </source>
</evidence>
<feature type="region of interest" description="Disordered" evidence="8">
    <location>
        <begin position="370"/>
        <end position="401"/>
    </location>
</feature>
<dbReference type="InterPro" id="IPR011066">
    <property type="entry name" value="MscS_channel_C_sf"/>
</dbReference>
<evidence type="ECO:0000256" key="8">
    <source>
        <dbReference type="SAM" id="MobiDB-lite"/>
    </source>
</evidence>
<sequence length="428" mass="46424">MTLFPATSMAQTDQPTGTIEIEDSASQDAAIANRIRDILSELDGFEDVTVTVTSGIVTLRGHTIDSDTARRLTALINRIEGVVAIENEVTETTDVVERLNPAILRFQERMKQAIAFLPLLTIAVAAFGLVVLIGLFIARLRQPWDRLAPNAFIADIYRQILRLVFVVAGIVVALDILGATALLSTIMGAAGIVGLAIGFAVRDTVENFIASILLSIRQPFRPNDTIEIGGDTGKVIRLTSRATILLSFDGNHIRIPNSTVFKSRIVNFTRNDERRFLFELGVAPDTDLAHARQIALETVQALPFVLESPVASVWIEAVGDSTITLQMAAWIAQHETSVVLARGEAIRNTILAFEAAGIMMPEPGLRVLLPGASGDSRNDETRNVVPPPPTHPPQDVAATADDELEQIVAEERLAQQGDDLLTHEAPEE</sequence>
<evidence type="ECO:0000256" key="2">
    <source>
        <dbReference type="ARBA" id="ARBA00008017"/>
    </source>
</evidence>
<evidence type="ECO:0000256" key="4">
    <source>
        <dbReference type="ARBA" id="ARBA00022692"/>
    </source>
</evidence>
<evidence type="ECO:0000256" key="6">
    <source>
        <dbReference type="ARBA" id="ARBA00023136"/>
    </source>
</evidence>
<dbReference type="PANTHER" id="PTHR30221:SF1">
    <property type="entry name" value="SMALL-CONDUCTANCE MECHANOSENSITIVE CHANNEL"/>
    <property type="match status" value="1"/>
</dbReference>
<keyword evidence="4 7" id="KW-0812">Transmembrane</keyword>
<organism evidence="10 11">
    <name type="scientific">Sedimentitalea todarodis</name>
    <dbReference type="NCBI Taxonomy" id="1631240"/>
    <lineage>
        <taxon>Bacteria</taxon>
        <taxon>Pseudomonadati</taxon>
        <taxon>Pseudomonadota</taxon>
        <taxon>Alphaproteobacteria</taxon>
        <taxon>Rhodobacterales</taxon>
        <taxon>Paracoccaceae</taxon>
        <taxon>Sedimentitalea</taxon>
    </lineage>
</organism>
<dbReference type="SUPFAM" id="SSF82689">
    <property type="entry name" value="Mechanosensitive channel protein MscS (YggB), C-terminal domain"/>
    <property type="match status" value="1"/>
</dbReference>
<dbReference type="InterPro" id="IPR011014">
    <property type="entry name" value="MscS_channel_TM-2"/>
</dbReference>
<dbReference type="Pfam" id="PF00924">
    <property type="entry name" value="MS_channel_2nd"/>
    <property type="match status" value="1"/>
</dbReference>
<dbReference type="SUPFAM" id="SSF50182">
    <property type="entry name" value="Sm-like ribonucleoproteins"/>
    <property type="match status" value="1"/>
</dbReference>
<dbReference type="InterPro" id="IPR010920">
    <property type="entry name" value="LSM_dom_sf"/>
</dbReference>
<dbReference type="InterPro" id="IPR045275">
    <property type="entry name" value="MscS_archaea/bacteria_type"/>
</dbReference>
<keyword evidence="7" id="KW-0997">Cell inner membrane</keyword>
<evidence type="ECO:0000256" key="3">
    <source>
        <dbReference type="ARBA" id="ARBA00022475"/>
    </source>
</evidence>
<gene>
    <name evidence="10" type="ORF">QO231_10525</name>
</gene>
<keyword evidence="7" id="KW-0813">Transport</keyword>
<dbReference type="InterPro" id="IPR006685">
    <property type="entry name" value="MscS_channel_2nd"/>
</dbReference>
<comment type="function">
    <text evidence="7">Mechanosensitive channel that participates in the regulation of osmotic pressure changes within the cell, opening in response to stretch forces in the membrane lipid bilayer, without the need for other proteins. Contributes to normal resistance to hypoosmotic shock. Forms an ion channel of 1.0 nanosiemens conductance with a slight preference for anions.</text>
</comment>
<dbReference type="Gene3D" id="1.10.287.1260">
    <property type="match status" value="1"/>
</dbReference>
<dbReference type="PROSITE" id="PS50914">
    <property type="entry name" value="BON"/>
    <property type="match status" value="1"/>
</dbReference>
<dbReference type="InterPro" id="IPR023408">
    <property type="entry name" value="MscS_beta-dom_sf"/>
</dbReference>
<proteinExistence type="inferred from homology"/>
<reference evidence="11" key="1">
    <citation type="submission" date="2023-05" db="EMBL/GenBank/DDBJ databases">
        <title>Sedimentitalea sp. nov. JM2-8.</title>
        <authorList>
            <person name="Huang J."/>
        </authorList>
    </citation>
    <scope>NUCLEOTIDE SEQUENCE [LARGE SCALE GENOMIC DNA]</scope>
    <source>
        <strain evidence="11">KHS03</strain>
    </source>
</reference>